<keyword evidence="6 7" id="KW-0694">RNA-binding</keyword>
<evidence type="ECO:0000256" key="2">
    <source>
        <dbReference type="ARBA" id="ARBA00022490"/>
    </source>
</evidence>
<dbReference type="CDD" id="cd04472">
    <property type="entry name" value="S1_PNPase"/>
    <property type="match status" value="1"/>
</dbReference>
<feature type="domain" description="S1 motif" evidence="8">
    <location>
        <begin position="624"/>
        <end position="692"/>
    </location>
</feature>
<dbReference type="HAMAP" id="MF_01595">
    <property type="entry name" value="PNPase"/>
    <property type="match status" value="1"/>
</dbReference>
<evidence type="ECO:0000259" key="8">
    <source>
        <dbReference type="PROSITE" id="PS50126"/>
    </source>
</evidence>
<dbReference type="SUPFAM" id="SSF55666">
    <property type="entry name" value="Ribonuclease PH domain 2-like"/>
    <property type="match status" value="2"/>
</dbReference>
<dbReference type="InterPro" id="IPR004088">
    <property type="entry name" value="KH_dom_type_1"/>
</dbReference>
<dbReference type="InterPro" id="IPR036456">
    <property type="entry name" value="PNPase_PH_RNA-bd_sf"/>
</dbReference>
<evidence type="ECO:0000256" key="5">
    <source>
        <dbReference type="ARBA" id="ARBA00022842"/>
    </source>
</evidence>
<dbReference type="PROSITE" id="PS50084">
    <property type="entry name" value="KH_TYPE_1"/>
    <property type="match status" value="1"/>
</dbReference>
<dbReference type="NCBIfam" id="TIGR03591">
    <property type="entry name" value="polynuc_phos"/>
    <property type="match status" value="1"/>
</dbReference>
<dbReference type="Pfam" id="PF00575">
    <property type="entry name" value="S1"/>
    <property type="match status" value="1"/>
</dbReference>
<dbReference type="SUPFAM" id="SSF46915">
    <property type="entry name" value="Polynucleotide phosphorylase/guanosine pentaphosphate synthase (PNPase/GPSI), domain 3"/>
    <property type="match status" value="1"/>
</dbReference>
<keyword evidence="7" id="KW-0479">Metal-binding</keyword>
<keyword evidence="4 7" id="KW-0548">Nucleotidyltransferase</keyword>
<dbReference type="InterPro" id="IPR015847">
    <property type="entry name" value="ExoRNase_PH_dom2"/>
</dbReference>
<dbReference type="InterPro" id="IPR027408">
    <property type="entry name" value="PNPase/RNase_PH_dom_sf"/>
</dbReference>
<dbReference type="Gene3D" id="3.30.1370.10">
    <property type="entry name" value="K Homology domain, type 1"/>
    <property type="match status" value="1"/>
</dbReference>
<dbReference type="SUPFAM" id="SSF54211">
    <property type="entry name" value="Ribosomal protein S5 domain 2-like"/>
    <property type="match status" value="2"/>
</dbReference>
<name>A0ABV6SP21_AZOPA</name>
<evidence type="ECO:0000313" key="10">
    <source>
        <dbReference type="Proteomes" id="UP001589891"/>
    </source>
</evidence>
<dbReference type="InterPro" id="IPR003029">
    <property type="entry name" value="S1_domain"/>
</dbReference>
<dbReference type="SMART" id="SM00316">
    <property type="entry name" value="S1"/>
    <property type="match status" value="1"/>
</dbReference>
<dbReference type="CDD" id="cd02393">
    <property type="entry name" value="KH-I_PNPase"/>
    <property type="match status" value="1"/>
</dbReference>
<dbReference type="CDD" id="cd11363">
    <property type="entry name" value="RNase_PH_PNPase_1"/>
    <property type="match status" value="1"/>
</dbReference>
<comment type="subcellular location">
    <subcellularLocation>
        <location evidence="7">Cytoplasm</location>
    </subcellularLocation>
</comment>
<dbReference type="InterPro" id="IPR020568">
    <property type="entry name" value="Ribosomal_Su5_D2-typ_SF"/>
</dbReference>
<comment type="similarity">
    <text evidence="1 7">Belongs to the polyribonucleotide nucleotidyltransferase family.</text>
</comment>
<sequence length="702" mass="75731">MNPVIKTFQFGQSTVTLETGRIARQASGAVLVTIDDEVTVLVTVVAAKQADPGKGFFPLSVHYQEKTYAAGRIPGGFFKREGRPSEKETLTSRLIDRPIRPLFPEGFMNEVQVICTVLSTSKKTDPDIASMIGTSAALAVSGIPFNGPIGAARVGFHEETGYLLNPSYEQLKASRLDMVVAGTESAVLMVESEAEELTEDQMLGAVLFAHEEFQAVIQAIKEFAAEAGRSAWDWQPPVENTALLEAIRAEFGEAISQAYTITVKQERYGRLDELREQTIARLAGDAEGQPSVAEVKEAFGLIEYRTVRQNIVDGKPRIDGRDNRTVRPLKIEVGVLPKTHGSALFTRGETQALVVATLGTARDAQVLDTLEGERKDSFMLHYNFPPFSVGECGRMGSAGRREIGHGRLARRGVQAMLPKDDSFPYTVRVVSEITESNGSSSMASVCGASLALMDAGVPMKAPVAGIAMGLVKEGEKFAVLTDILGDEDHLGDMDFKVAGTAAGVTALQMDIKIQGITEEIMEIALNQALEARLHILGQMGQVIGQSRSELSSNAPTMLSMKIDQDKIRDVIGKGGATIRAICEETKASIDIEDDGSIKIFGETREAAEAAKQRVLSITAEAEIGKIYVGKVERIVDFGAFVNILPGKDGLVHISQISDQRIEKVTDVLKEGQEVKVLVLDVDNRGRIKLSIKDVAAAEASGV</sequence>
<dbReference type="CDD" id="cd11364">
    <property type="entry name" value="RNase_PH_PNPase_2"/>
    <property type="match status" value="1"/>
</dbReference>
<protein>
    <recommendedName>
        <fullName evidence="7">Polyribonucleotide nucleotidyltransferase</fullName>
        <ecNumber evidence="7">2.7.7.8</ecNumber>
    </recommendedName>
    <alternativeName>
        <fullName evidence="7">Polynucleotide phosphorylase</fullName>
        <shortName evidence="7">PNPase</shortName>
    </alternativeName>
</protein>
<comment type="function">
    <text evidence="7">Involved in mRNA degradation. Catalyzes the phosphorolysis of single-stranded polyribonucleotides processively in the 3'- to 5'-direction.</text>
</comment>
<proteinExistence type="inferred from homology"/>
<evidence type="ECO:0000256" key="7">
    <source>
        <dbReference type="HAMAP-Rule" id="MF_01595"/>
    </source>
</evidence>
<comment type="catalytic activity">
    <reaction evidence="7">
        <text>RNA(n+1) + phosphate = RNA(n) + a ribonucleoside 5'-diphosphate</text>
        <dbReference type="Rhea" id="RHEA:22096"/>
        <dbReference type="Rhea" id="RHEA-COMP:14527"/>
        <dbReference type="Rhea" id="RHEA-COMP:17342"/>
        <dbReference type="ChEBI" id="CHEBI:43474"/>
        <dbReference type="ChEBI" id="CHEBI:57930"/>
        <dbReference type="ChEBI" id="CHEBI:140395"/>
        <dbReference type="EC" id="2.7.7.8"/>
    </reaction>
</comment>
<reference evidence="9 10" key="1">
    <citation type="submission" date="2024-09" db="EMBL/GenBank/DDBJ databases">
        <authorList>
            <person name="Sun Q."/>
            <person name="Mori K."/>
        </authorList>
    </citation>
    <scope>NUCLEOTIDE SEQUENCE [LARGE SCALE GENOMIC DNA]</scope>
    <source>
        <strain evidence="9 10">NCAIM B.01794</strain>
    </source>
</reference>
<dbReference type="InterPro" id="IPR001247">
    <property type="entry name" value="ExoRNase_PH_dom1"/>
</dbReference>
<evidence type="ECO:0000313" key="9">
    <source>
        <dbReference type="EMBL" id="MFC0711286.1"/>
    </source>
</evidence>
<comment type="caution">
    <text evidence="9">The sequence shown here is derived from an EMBL/GenBank/DDBJ whole genome shotgun (WGS) entry which is preliminary data.</text>
</comment>
<dbReference type="Pfam" id="PF03725">
    <property type="entry name" value="RNase_PH_C"/>
    <property type="match status" value="1"/>
</dbReference>
<dbReference type="Gene3D" id="2.40.50.140">
    <property type="entry name" value="Nucleic acid-binding proteins"/>
    <property type="match status" value="1"/>
</dbReference>
<keyword evidence="2 7" id="KW-0963">Cytoplasm</keyword>
<dbReference type="InterPro" id="IPR036345">
    <property type="entry name" value="ExoRNase_PH_dom2_sf"/>
</dbReference>
<feature type="binding site" evidence="7">
    <location>
        <position position="488"/>
    </location>
    <ligand>
        <name>Mg(2+)</name>
        <dbReference type="ChEBI" id="CHEBI:18420"/>
    </ligand>
</feature>
<feature type="binding site" evidence="7">
    <location>
        <position position="494"/>
    </location>
    <ligand>
        <name>Mg(2+)</name>
        <dbReference type="ChEBI" id="CHEBI:18420"/>
    </ligand>
</feature>
<dbReference type="InterPro" id="IPR036612">
    <property type="entry name" value="KH_dom_type_1_sf"/>
</dbReference>
<dbReference type="PANTHER" id="PTHR11252">
    <property type="entry name" value="POLYRIBONUCLEOTIDE NUCLEOTIDYLTRANSFERASE"/>
    <property type="match status" value="1"/>
</dbReference>
<evidence type="ECO:0000256" key="4">
    <source>
        <dbReference type="ARBA" id="ARBA00022695"/>
    </source>
</evidence>
<dbReference type="Pfam" id="PF01138">
    <property type="entry name" value="RNase_PH"/>
    <property type="match status" value="2"/>
</dbReference>
<dbReference type="Pfam" id="PF00013">
    <property type="entry name" value="KH_1"/>
    <property type="match status" value="1"/>
</dbReference>
<dbReference type="SUPFAM" id="SSF50249">
    <property type="entry name" value="Nucleic acid-binding proteins"/>
    <property type="match status" value="1"/>
</dbReference>
<keyword evidence="5 7" id="KW-0460">Magnesium</keyword>
<dbReference type="RefSeq" id="WP_376948068.1">
    <property type="nucleotide sequence ID" value="NZ_CP171449.1"/>
</dbReference>
<dbReference type="PANTHER" id="PTHR11252:SF0">
    <property type="entry name" value="POLYRIBONUCLEOTIDE NUCLEOTIDYLTRANSFERASE 1, MITOCHONDRIAL"/>
    <property type="match status" value="1"/>
</dbReference>
<evidence type="ECO:0000256" key="6">
    <source>
        <dbReference type="ARBA" id="ARBA00022884"/>
    </source>
</evidence>
<evidence type="ECO:0000256" key="1">
    <source>
        <dbReference type="ARBA" id="ARBA00007404"/>
    </source>
</evidence>
<dbReference type="Gene3D" id="3.30.230.70">
    <property type="entry name" value="GHMP Kinase, N-terminal domain"/>
    <property type="match status" value="2"/>
</dbReference>
<comment type="subunit">
    <text evidence="7">Component of the RNA degradosome, which is a multiprotein complex involved in RNA processing and mRNA degradation.</text>
</comment>
<dbReference type="PIRSF" id="PIRSF005499">
    <property type="entry name" value="PNPase"/>
    <property type="match status" value="1"/>
</dbReference>
<dbReference type="SUPFAM" id="SSF54791">
    <property type="entry name" value="Eukaryotic type KH-domain (KH-domain type I)"/>
    <property type="match status" value="1"/>
</dbReference>
<accession>A0ABV6SP21</accession>
<evidence type="ECO:0000256" key="3">
    <source>
        <dbReference type="ARBA" id="ARBA00022679"/>
    </source>
</evidence>
<keyword evidence="10" id="KW-1185">Reference proteome</keyword>
<gene>
    <name evidence="7 9" type="primary">pnp</name>
    <name evidence="9" type="ORF">ACFFGX_17610</name>
</gene>
<dbReference type="PROSITE" id="PS50126">
    <property type="entry name" value="S1"/>
    <property type="match status" value="1"/>
</dbReference>
<dbReference type="NCBIfam" id="NF008805">
    <property type="entry name" value="PRK11824.1"/>
    <property type="match status" value="1"/>
</dbReference>
<comment type="cofactor">
    <cofactor evidence="7">
        <name>Mg(2+)</name>
        <dbReference type="ChEBI" id="CHEBI:18420"/>
    </cofactor>
</comment>
<dbReference type="EMBL" id="JBHLSS010000110">
    <property type="protein sequence ID" value="MFC0711286.1"/>
    <property type="molecule type" value="Genomic_DNA"/>
</dbReference>
<dbReference type="GO" id="GO:0004654">
    <property type="term" value="F:polyribonucleotide nucleotidyltransferase activity"/>
    <property type="evidence" value="ECO:0007669"/>
    <property type="project" value="UniProtKB-EC"/>
</dbReference>
<dbReference type="InterPro" id="IPR004087">
    <property type="entry name" value="KH_dom"/>
</dbReference>
<keyword evidence="3 7" id="KW-0808">Transferase</keyword>
<organism evidence="9 10">
    <name type="scientific">Azorhizophilus paspali</name>
    <name type="common">Azotobacter paspali</name>
    <dbReference type="NCBI Taxonomy" id="69963"/>
    <lineage>
        <taxon>Bacteria</taxon>
        <taxon>Pseudomonadati</taxon>
        <taxon>Pseudomonadota</taxon>
        <taxon>Gammaproteobacteria</taxon>
        <taxon>Pseudomonadales</taxon>
        <taxon>Pseudomonadaceae</taxon>
        <taxon>Azorhizophilus</taxon>
    </lineage>
</organism>
<dbReference type="InterPro" id="IPR015848">
    <property type="entry name" value="PNPase_PH_RNA-bd_bac/org-type"/>
</dbReference>
<dbReference type="InterPro" id="IPR012162">
    <property type="entry name" value="PNPase"/>
</dbReference>
<dbReference type="SMART" id="SM00322">
    <property type="entry name" value="KH"/>
    <property type="match status" value="1"/>
</dbReference>
<dbReference type="InterPro" id="IPR012340">
    <property type="entry name" value="NA-bd_OB-fold"/>
</dbReference>
<dbReference type="EC" id="2.7.7.8" evidence="7"/>
<dbReference type="Pfam" id="PF03726">
    <property type="entry name" value="PNPase"/>
    <property type="match status" value="1"/>
</dbReference>
<dbReference type="Proteomes" id="UP001589891">
    <property type="component" value="Unassembled WGS sequence"/>
</dbReference>